<gene>
    <name evidence="1" type="ORF">LS72_005060</name>
</gene>
<name>A0A4U8UFF3_9HELI</name>
<dbReference type="AlphaFoldDB" id="A0A4U8UFF3"/>
<protein>
    <submittedName>
        <fullName evidence="1">DUF1419 domain-containing protein</fullName>
    </submittedName>
</protein>
<reference evidence="1 2" key="1">
    <citation type="journal article" date="2014" name="Genome Announc.">
        <title>Draft genome sequences of eight enterohepatic helicobacter species isolated from both laboratory and wild rodents.</title>
        <authorList>
            <person name="Sheh A."/>
            <person name="Shen Z."/>
            <person name="Fox J.G."/>
        </authorList>
    </citation>
    <scope>NUCLEOTIDE SEQUENCE [LARGE SCALE GENOMIC DNA]</scope>
    <source>
        <strain evidence="1 2">MIT-03-7007</strain>
    </source>
</reference>
<dbReference type="Pfam" id="PF07215">
    <property type="entry name" value="DUF1419"/>
    <property type="match status" value="1"/>
</dbReference>
<comment type="caution">
    <text evidence="1">The sequence shown here is derived from an EMBL/GenBank/DDBJ whole genome shotgun (WGS) entry which is preliminary data.</text>
</comment>
<sequence length="106" mass="12860">MFKENVIGEIVLSEEDCLKMAEKEKEYKSKVAQWKEVSEKEYWEMLDILPPIWFGSGFFMREALYADFHDFYIKKENKYYKAVFSRNNTWGEIKDSLESFIKEEEE</sequence>
<accession>A0A4U8UFF3</accession>
<dbReference type="Proteomes" id="UP000029920">
    <property type="component" value="Unassembled WGS sequence"/>
</dbReference>
<evidence type="ECO:0000313" key="2">
    <source>
        <dbReference type="Proteomes" id="UP000029920"/>
    </source>
</evidence>
<evidence type="ECO:0000313" key="1">
    <source>
        <dbReference type="EMBL" id="TLE15930.1"/>
    </source>
</evidence>
<dbReference type="EMBL" id="JRPC02000011">
    <property type="protein sequence ID" value="TLE15930.1"/>
    <property type="molecule type" value="Genomic_DNA"/>
</dbReference>
<dbReference type="InterPro" id="IPR009862">
    <property type="entry name" value="DUF1419"/>
</dbReference>
<keyword evidence="2" id="KW-1185">Reference proteome</keyword>
<organism evidence="1 2">
    <name type="scientific">Helicobacter apodemus</name>
    <dbReference type="NCBI Taxonomy" id="135569"/>
    <lineage>
        <taxon>Bacteria</taxon>
        <taxon>Pseudomonadati</taxon>
        <taxon>Campylobacterota</taxon>
        <taxon>Epsilonproteobacteria</taxon>
        <taxon>Campylobacterales</taxon>
        <taxon>Helicobacteraceae</taxon>
        <taxon>Helicobacter</taxon>
    </lineage>
</organism>
<dbReference type="RefSeq" id="WP_034554680.1">
    <property type="nucleotide sequence ID" value="NZ_JRPC02000011.1"/>
</dbReference>
<proteinExistence type="predicted"/>